<evidence type="ECO:0000313" key="1">
    <source>
        <dbReference type="EMBL" id="MBF1664727.1"/>
    </source>
</evidence>
<organism evidence="1 2">
    <name type="scientific">Rothia mucilaginosa</name>
    <dbReference type="NCBI Taxonomy" id="43675"/>
    <lineage>
        <taxon>Bacteria</taxon>
        <taxon>Bacillati</taxon>
        <taxon>Actinomycetota</taxon>
        <taxon>Actinomycetes</taxon>
        <taxon>Micrococcales</taxon>
        <taxon>Micrococcaceae</taxon>
        <taxon>Rothia</taxon>
    </lineage>
</organism>
<accession>A0A930LDI8</accession>
<gene>
    <name evidence="1" type="ORF">HXO64_09370</name>
</gene>
<name>A0A930LDI8_9MICC</name>
<sequence length="414" mass="45614">MKALISKTIQPDRFPDWLIAASIRDFLATAPSALTVEVVVIHDTEEDAPEAIAALKDPRLQDAQLIYINDEPDTALAMAVTGLNGTIYADSYLLESPDILEGILTSGTDLMLADDVSGDKNILRAFHESVREGKNLPSATLKIVAQSSSNVVAAYERSEEERREQAEVSVGILNDMNNSLADLKTYARNSKAALAAAQAQINSAHVAGSAGPRITNFPPVNYQGNKPIYRVKDLGHMKYLTSFMLGLRDYLQDRLNMRPRLIFIESPSEVNHTHYREFTWVDDSMSDGDPALHAPVVFTSKPTAALLLDKLIKDNRYNAVICVDRTVHSHSHMVIGNASRTVYAANGLSSIAGYVNFPLERLITSHTRYAGTLTYVPMFTQYPDNPNRRVSSYAQLTSQYEALMEGFGSVATRS</sequence>
<dbReference type="AlphaFoldDB" id="A0A930LDI8"/>
<protein>
    <submittedName>
        <fullName evidence="1">Uncharacterized protein</fullName>
    </submittedName>
</protein>
<dbReference type="RefSeq" id="WP_303976596.1">
    <property type="nucleotide sequence ID" value="NZ_JABZXR010000081.1"/>
</dbReference>
<comment type="caution">
    <text evidence="1">The sequence shown here is derived from an EMBL/GenBank/DDBJ whole genome shotgun (WGS) entry which is preliminary data.</text>
</comment>
<dbReference type="Proteomes" id="UP000756427">
    <property type="component" value="Unassembled WGS sequence"/>
</dbReference>
<proteinExistence type="predicted"/>
<reference evidence="1" key="1">
    <citation type="submission" date="2020-04" db="EMBL/GenBank/DDBJ databases">
        <title>Deep metagenomics examines the oral microbiome during advanced dental caries in children, revealing novel taxa and co-occurrences with host molecules.</title>
        <authorList>
            <person name="Baker J.L."/>
            <person name="Morton J.T."/>
            <person name="Dinis M."/>
            <person name="Alvarez R."/>
            <person name="Tran N.C."/>
            <person name="Knight R."/>
            <person name="Edlund A."/>
        </authorList>
    </citation>
    <scope>NUCLEOTIDE SEQUENCE</scope>
    <source>
        <strain evidence="1">JCVI_44_bin.2</strain>
    </source>
</reference>
<evidence type="ECO:0000313" key="2">
    <source>
        <dbReference type="Proteomes" id="UP000756427"/>
    </source>
</evidence>
<dbReference type="EMBL" id="JABZXR010000081">
    <property type="protein sequence ID" value="MBF1664727.1"/>
    <property type="molecule type" value="Genomic_DNA"/>
</dbReference>